<proteinExistence type="predicted"/>
<protein>
    <submittedName>
        <fullName evidence="3">UDP-2,3-diacylglucosamine pyrophosphatase LpxI</fullName>
    </submittedName>
</protein>
<dbReference type="Gene3D" id="3.40.50.20">
    <property type="match status" value="1"/>
</dbReference>
<feature type="domain" description="LpxI N-terminal" evidence="2">
    <location>
        <begin position="6"/>
        <end position="134"/>
    </location>
</feature>
<reference evidence="3" key="1">
    <citation type="journal article" date="2021" name="Front. Microbiol.">
        <title>Comprehensive Comparative Genomics and Phenotyping of Methylobacterium Species.</title>
        <authorList>
            <person name="Alessa O."/>
            <person name="Ogura Y."/>
            <person name="Fujitani Y."/>
            <person name="Takami H."/>
            <person name="Hayashi T."/>
            <person name="Sahin N."/>
            <person name="Tani A."/>
        </authorList>
    </citation>
    <scope>NUCLEOTIDE SEQUENCE</scope>
    <source>
        <strain evidence="3">DSM 23632</strain>
    </source>
</reference>
<evidence type="ECO:0000313" key="3">
    <source>
        <dbReference type="EMBL" id="GJE58661.1"/>
    </source>
</evidence>
<feature type="domain" description="LpxI C-terminal" evidence="1">
    <location>
        <begin position="137"/>
        <end position="274"/>
    </location>
</feature>
<dbReference type="InterPro" id="IPR053174">
    <property type="entry name" value="LpxI"/>
</dbReference>
<dbReference type="PANTHER" id="PTHR39962">
    <property type="entry name" value="BLL4848 PROTEIN"/>
    <property type="match status" value="1"/>
</dbReference>
<evidence type="ECO:0000259" key="1">
    <source>
        <dbReference type="Pfam" id="PF06230"/>
    </source>
</evidence>
<name>A0ABQ4TUC1_9HYPH</name>
<dbReference type="Proteomes" id="UP001055057">
    <property type="component" value="Unassembled WGS sequence"/>
</dbReference>
<dbReference type="EMBL" id="BPRB01000044">
    <property type="protein sequence ID" value="GJE58661.1"/>
    <property type="molecule type" value="Genomic_DNA"/>
</dbReference>
<dbReference type="InterPro" id="IPR043167">
    <property type="entry name" value="LpxI_C_sf"/>
</dbReference>
<dbReference type="Pfam" id="PF06230">
    <property type="entry name" value="LpxI_C"/>
    <property type="match status" value="1"/>
</dbReference>
<dbReference type="InterPro" id="IPR010415">
    <property type="entry name" value="LpxI_C"/>
</dbReference>
<dbReference type="PANTHER" id="PTHR39962:SF1">
    <property type="entry name" value="LPXI FAMILY PROTEIN"/>
    <property type="match status" value="1"/>
</dbReference>
<dbReference type="InterPro" id="IPR041255">
    <property type="entry name" value="LpxI_N"/>
</dbReference>
<evidence type="ECO:0000313" key="4">
    <source>
        <dbReference type="Proteomes" id="UP001055057"/>
    </source>
</evidence>
<dbReference type="RefSeq" id="WP_238181283.1">
    <property type="nucleotide sequence ID" value="NZ_BPRB01000044.1"/>
</dbReference>
<reference evidence="3" key="2">
    <citation type="submission" date="2021-08" db="EMBL/GenBank/DDBJ databases">
        <authorList>
            <person name="Tani A."/>
            <person name="Ola A."/>
            <person name="Ogura Y."/>
            <person name="Katsura K."/>
            <person name="Hayashi T."/>
        </authorList>
    </citation>
    <scope>NUCLEOTIDE SEQUENCE</scope>
    <source>
        <strain evidence="3">DSM 23632</strain>
    </source>
</reference>
<sequence length="281" mass="28979">MADETLVLVAGAGRLPEFVVASLERAGRSFKVLAVRGFTDRPLRARADATVDLLDVSETLRILKGWGPAVVIPAGSVARPSPAAIFNAAAAVRNREALWAIAGGGDDRLLRAVLALLEENGHRVLGVHEAAPDLLSPEGLFGRHAPDAAAQASVATGGALLAALSPYDVGQAAVISADRVLAVEGPEGTDRMLARARALGRKPFGRGKPLPATVLVKCAKLGQDLRIDLPAIGPRTVRNAHAAGCVGLAVQAGSTLVIDRPETVAEADRRGLFLLGLGAGH</sequence>
<comment type="caution">
    <text evidence="3">The sequence shown here is derived from an EMBL/GenBank/DDBJ whole genome shotgun (WGS) entry which is preliminary data.</text>
</comment>
<evidence type="ECO:0000259" key="2">
    <source>
        <dbReference type="Pfam" id="PF17930"/>
    </source>
</evidence>
<keyword evidence="4" id="KW-1185">Reference proteome</keyword>
<organism evidence="3 4">
    <name type="scientific">Methylobacterium trifolii</name>
    <dbReference type="NCBI Taxonomy" id="1003092"/>
    <lineage>
        <taxon>Bacteria</taxon>
        <taxon>Pseudomonadati</taxon>
        <taxon>Pseudomonadota</taxon>
        <taxon>Alphaproteobacteria</taxon>
        <taxon>Hyphomicrobiales</taxon>
        <taxon>Methylobacteriaceae</taxon>
        <taxon>Methylobacterium</taxon>
    </lineage>
</organism>
<gene>
    <name evidence="3" type="primary">lpxI</name>
    <name evidence="3" type="ORF">MPOCJGCO_0743</name>
</gene>
<accession>A0ABQ4TUC1</accession>
<dbReference type="Gene3D" id="3.40.140.80">
    <property type="match status" value="1"/>
</dbReference>
<dbReference type="Pfam" id="PF17930">
    <property type="entry name" value="LpxI_N"/>
    <property type="match status" value="1"/>
</dbReference>